<organism evidence="3 4">
    <name type="scientific">Paenibacillus allorhizosphaerae</name>
    <dbReference type="NCBI Taxonomy" id="2849866"/>
    <lineage>
        <taxon>Bacteria</taxon>
        <taxon>Bacillati</taxon>
        <taxon>Bacillota</taxon>
        <taxon>Bacilli</taxon>
        <taxon>Bacillales</taxon>
        <taxon>Paenibacillaceae</taxon>
        <taxon>Paenibacillus</taxon>
    </lineage>
</organism>
<gene>
    <name evidence="3" type="ORF">PAECIP111802_04252</name>
</gene>
<keyword evidence="1" id="KW-0732">Signal</keyword>
<accession>A0ABM8VLJ7</accession>
<protein>
    <recommendedName>
        <fullName evidence="2">Copper amine oxidase-like N-terminal domain-containing protein</fullName>
    </recommendedName>
</protein>
<comment type="caution">
    <text evidence="3">The sequence shown here is derived from an EMBL/GenBank/DDBJ whole genome shotgun (WGS) entry which is preliminary data.</text>
</comment>
<evidence type="ECO:0000259" key="2">
    <source>
        <dbReference type="Pfam" id="PF07833"/>
    </source>
</evidence>
<proteinExistence type="predicted"/>
<evidence type="ECO:0000256" key="1">
    <source>
        <dbReference type="SAM" id="SignalP"/>
    </source>
</evidence>
<dbReference type="Pfam" id="PF07833">
    <property type="entry name" value="Cu_amine_oxidN1"/>
    <property type="match status" value="1"/>
</dbReference>
<feature type="domain" description="Copper amine oxidase-like N-terminal" evidence="2">
    <location>
        <begin position="30"/>
        <end position="80"/>
    </location>
</feature>
<dbReference type="Proteomes" id="UP000730618">
    <property type="component" value="Unassembled WGS sequence"/>
</dbReference>
<evidence type="ECO:0000313" key="4">
    <source>
        <dbReference type="Proteomes" id="UP000730618"/>
    </source>
</evidence>
<keyword evidence="4" id="KW-1185">Reference proteome</keyword>
<dbReference type="RefSeq" id="WP_218100536.1">
    <property type="nucleotide sequence ID" value="NZ_CAJVCE010000012.1"/>
</dbReference>
<reference evidence="3 4" key="1">
    <citation type="submission" date="2021-06" db="EMBL/GenBank/DDBJ databases">
        <authorList>
            <person name="Criscuolo A."/>
        </authorList>
    </citation>
    <scope>NUCLEOTIDE SEQUENCE [LARGE SCALE GENOMIC DNA]</scope>
    <source>
        <strain evidence="4">CIP 111802</strain>
    </source>
</reference>
<feature type="chain" id="PRO_5046686328" description="Copper amine oxidase-like N-terminal domain-containing protein" evidence="1">
    <location>
        <begin position="24"/>
        <end position="217"/>
    </location>
</feature>
<dbReference type="InterPro" id="IPR012854">
    <property type="entry name" value="Cu_amine_oxidase-like_N"/>
</dbReference>
<name>A0ABM8VLJ7_9BACL</name>
<sequence length="217" mass="22911">MKKWMVVPSSMIALVLFCGAAYSANAVKLVVNGNSIATEVPPQIIEGNTMVPIRAVAEATGADVKWNEKEQMVTVDYADRASLLSQIDLLRSAIIPSSADKAVEAWAEAVKNRNGAVQYALLSSDIQTQTLKSYEEMHWVTGLSSPWVDSFKVTGGVEDGNGAAASYDIVFQLKTSTGSAGEGSVKVTLGMKDGKWLITGLQSGSGSENLGGIVVLP</sequence>
<dbReference type="EMBL" id="CAJVCE010000012">
    <property type="protein sequence ID" value="CAG7648574.1"/>
    <property type="molecule type" value="Genomic_DNA"/>
</dbReference>
<feature type="signal peptide" evidence="1">
    <location>
        <begin position="1"/>
        <end position="23"/>
    </location>
</feature>
<evidence type="ECO:0000313" key="3">
    <source>
        <dbReference type="EMBL" id="CAG7648574.1"/>
    </source>
</evidence>